<dbReference type="Gene3D" id="3.40.50.980">
    <property type="match status" value="2"/>
</dbReference>
<dbReference type="InterPro" id="IPR020806">
    <property type="entry name" value="PKS_PP-bd"/>
</dbReference>
<keyword evidence="6" id="KW-0560">Oxidoreductase</keyword>
<dbReference type="SUPFAM" id="SSF53901">
    <property type="entry name" value="Thiolase-like"/>
    <property type="match status" value="1"/>
</dbReference>
<dbReference type="InterPro" id="IPR036291">
    <property type="entry name" value="NAD(P)-bd_dom_sf"/>
</dbReference>
<keyword evidence="1" id="KW-0596">Phosphopantetheine</keyword>
<dbReference type="SMART" id="SM00822">
    <property type="entry name" value="PKS_KR"/>
    <property type="match status" value="1"/>
</dbReference>
<dbReference type="CDD" id="cd08956">
    <property type="entry name" value="KR_3_FAS_SDR_x"/>
    <property type="match status" value="1"/>
</dbReference>
<dbReference type="GO" id="GO:0031177">
    <property type="term" value="F:phosphopantetheine binding"/>
    <property type="evidence" value="ECO:0007669"/>
    <property type="project" value="InterPro"/>
</dbReference>
<reference evidence="10" key="1">
    <citation type="submission" date="2022-07" db="EMBL/GenBank/DDBJ databases">
        <title>Fungi with potential for degradation of polypropylene.</title>
        <authorList>
            <person name="Gostincar C."/>
        </authorList>
    </citation>
    <scope>NUCLEOTIDE SEQUENCE</scope>
    <source>
        <strain evidence="10">EXF-13287</strain>
    </source>
</reference>
<dbReference type="Proteomes" id="UP001174691">
    <property type="component" value="Unassembled WGS sequence"/>
</dbReference>
<evidence type="ECO:0000256" key="5">
    <source>
        <dbReference type="ARBA" id="ARBA00022679"/>
    </source>
</evidence>
<dbReference type="Pfam" id="PF00698">
    <property type="entry name" value="Acyl_transf_1"/>
    <property type="match status" value="1"/>
</dbReference>
<dbReference type="Gene3D" id="3.30.300.30">
    <property type="match status" value="1"/>
</dbReference>
<dbReference type="Pfam" id="PF02801">
    <property type="entry name" value="Ketoacyl-synt_C"/>
    <property type="match status" value="1"/>
</dbReference>
<dbReference type="SMART" id="SM00827">
    <property type="entry name" value="PKS_AT"/>
    <property type="match status" value="1"/>
</dbReference>
<dbReference type="SUPFAM" id="SSF47336">
    <property type="entry name" value="ACP-like"/>
    <property type="match status" value="1"/>
</dbReference>
<dbReference type="FunFam" id="3.40.366.10:FF:000002">
    <property type="entry name" value="Probable polyketide synthase 2"/>
    <property type="match status" value="1"/>
</dbReference>
<dbReference type="Gene3D" id="3.40.47.10">
    <property type="match status" value="1"/>
</dbReference>
<dbReference type="PANTHER" id="PTHR43775">
    <property type="entry name" value="FATTY ACID SYNTHASE"/>
    <property type="match status" value="1"/>
</dbReference>
<dbReference type="InterPro" id="IPR016035">
    <property type="entry name" value="Acyl_Trfase/lysoPLipase"/>
</dbReference>
<evidence type="ECO:0000259" key="9">
    <source>
        <dbReference type="PROSITE" id="PS52004"/>
    </source>
</evidence>
<dbReference type="InterPro" id="IPR010071">
    <property type="entry name" value="AA_adenyl_dom"/>
</dbReference>
<dbReference type="GO" id="GO:0005886">
    <property type="term" value="C:plasma membrane"/>
    <property type="evidence" value="ECO:0007669"/>
    <property type="project" value="TreeGrafter"/>
</dbReference>
<dbReference type="PANTHER" id="PTHR43775:SF51">
    <property type="entry name" value="INACTIVE PHENOLPHTHIOCEROL SYNTHESIS POLYKETIDE SYNTHASE TYPE I PKS1-RELATED"/>
    <property type="match status" value="1"/>
</dbReference>
<dbReference type="InterPro" id="IPR013968">
    <property type="entry name" value="PKS_KR"/>
</dbReference>
<feature type="domain" description="Carrier" evidence="8">
    <location>
        <begin position="551"/>
        <end position="626"/>
    </location>
</feature>
<dbReference type="InterPro" id="IPR014043">
    <property type="entry name" value="Acyl_transferase_dom"/>
</dbReference>
<dbReference type="Pfam" id="PF13193">
    <property type="entry name" value="AMP-binding_C"/>
    <property type="match status" value="1"/>
</dbReference>
<evidence type="ECO:0000256" key="1">
    <source>
        <dbReference type="ARBA" id="ARBA00022450"/>
    </source>
</evidence>
<dbReference type="Pfam" id="PF00550">
    <property type="entry name" value="PP-binding"/>
    <property type="match status" value="1"/>
</dbReference>
<dbReference type="PROSITE" id="PS50075">
    <property type="entry name" value="CARRIER"/>
    <property type="match status" value="1"/>
</dbReference>
<dbReference type="Gene3D" id="3.30.70.3290">
    <property type="match status" value="1"/>
</dbReference>
<evidence type="ECO:0000256" key="7">
    <source>
        <dbReference type="ARBA" id="ARBA00023268"/>
    </source>
</evidence>
<dbReference type="InterPro" id="IPR020841">
    <property type="entry name" value="PKS_Beta-ketoAc_synthase_dom"/>
</dbReference>
<accession>A0AA38S3D2</accession>
<dbReference type="Pfam" id="PF00109">
    <property type="entry name" value="ketoacyl-synt"/>
    <property type="match status" value="1"/>
</dbReference>
<dbReference type="Pfam" id="PF07993">
    <property type="entry name" value="NAD_binding_4"/>
    <property type="match status" value="1"/>
</dbReference>
<dbReference type="GO" id="GO:0004312">
    <property type="term" value="F:fatty acid synthase activity"/>
    <property type="evidence" value="ECO:0007669"/>
    <property type="project" value="TreeGrafter"/>
</dbReference>
<dbReference type="InterPro" id="IPR013120">
    <property type="entry name" value="FAR_NAD-bd"/>
</dbReference>
<evidence type="ECO:0000256" key="6">
    <source>
        <dbReference type="ARBA" id="ARBA00023002"/>
    </source>
</evidence>
<dbReference type="SMART" id="SM00823">
    <property type="entry name" value="PKS_PP"/>
    <property type="match status" value="1"/>
</dbReference>
<dbReference type="InterPro" id="IPR014031">
    <property type="entry name" value="Ketoacyl_synth_C"/>
</dbReference>
<keyword evidence="3" id="KW-0436">Ligase</keyword>
<dbReference type="Pfam" id="PF16197">
    <property type="entry name" value="KAsynt_C_assoc"/>
    <property type="match status" value="1"/>
</dbReference>
<dbReference type="CDD" id="cd05930">
    <property type="entry name" value="A_NRPS"/>
    <property type="match status" value="1"/>
</dbReference>
<comment type="caution">
    <text evidence="10">The sequence shown here is derived from an EMBL/GenBank/DDBJ whole genome shotgun (WGS) entry which is preliminary data.</text>
</comment>
<evidence type="ECO:0000256" key="2">
    <source>
        <dbReference type="ARBA" id="ARBA00022553"/>
    </source>
</evidence>
<dbReference type="GO" id="GO:0016874">
    <property type="term" value="F:ligase activity"/>
    <property type="evidence" value="ECO:0007669"/>
    <property type="project" value="UniProtKB-KW"/>
</dbReference>
<keyword evidence="7" id="KW-0511">Multifunctional enzyme</keyword>
<organism evidence="10 11">
    <name type="scientific">Coniochaeta hoffmannii</name>
    <dbReference type="NCBI Taxonomy" id="91930"/>
    <lineage>
        <taxon>Eukaryota</taxon>
        <taxon>Fungi</taxon>
        <taxon>Dikarya</taxon>
        <taxon>Ascomycota</taxon>
        <taxon>Pezizomycotina</taxon>
        <taxon>Sordariomycetes</taxon>
        <taxon>Sordariomycetidae</taxon>
        <taxon>Coniochaetales</taxon>
        <taxon>Coniochaetaceae</taxon>
        <taxon>Coniochaeta</taxon>
    </lineage>
</organism>
<dbReference type="GO" id="GO:0044550">
    <property type="term" value="P:secondary metabolite biosynthetic process"/>
    <property type="evidence" value="ECO:0007669"/>
    <property type="project" value="UniProtKB-ARBA"/>
</dbReference>
<dbReference type="PROSITE" id="PS00455">
    <property type="entry name" value="AMP_BINDING"/>
    <property type="match status" value="1"/>
</dbReference>
<keyword evidence="2" id="KW-0597">Phosphoprotein</keyword>
<dbReference type="GO" id="GO:0016491">
    <property type="term" value="F:oxidoreductase activity"/>
    <property type="evidence" value="ECO:0007669"/>
    <property type="project" value="UniProtKB-KW"/>
</dbReference>
<keyword evidence="5" id="KW-0808">Transferase</keyword>
<dbReference type="InterPro" id="IPR025110">
    <property type="entry name" value="AMP-bd_C"/>
</dbReference>
<dbReference type="SUPFAM" id="SSF56801">
    <property type="entry name" value="Acetyl-CoA synthetase-like"/>
    <property type="match status" value="1"/>
</dbReference>
<name>A0AA38S3D2_9PEZI</name>
<dbReference type="InterPro" id="IPR016036">
    <property type="entry name" value="Malonyl_transacylase_ACP-bd"/>
</dbReference>
<proteinExistence type="predicted"/>
<dbReference type="CDD" id="cd00833">
    <property type="entry name" value="PKS"/>
    <property type="match status" value="1"/>
</dbReference>
<dbReference type="FunFam" id="3.40.47.10:FF:000019">
    <property type="entry name" value="Polyketide synthase type I"/>
    <property type="match status" value="1"/>
</dbReference>
<dbReference type="InterPro" id="IPR032821">
    <property type="entry name" value="PKS_assoc"/>
</dbReference>
<evidence type="ECO:0000313" key="10">
    <source>
        <dbReference type="EMBL" id="KAJ9158137.1"/>
    </source>
</evidence>
<dbReference type="InterPro" id="IPR057326">
    <property type="entry name" value="KR_dom"/>
</dbReference>
<dbReference type="SUPFAM" id="SSF52151">
    <property type="entry name" value="FabD/lysophospholipase-like"/>
    <property type="match status" value="1"/>
</dbReference>
<dbReference type="Gene3D" id="3.40.50.720">
    <property type="entry name" value="NAD(P)-binding Rossmann-like Domain"/>
    <property type="match status" value="2"/>
</dbReference>
<dbReference type="Gene3D" id="2.30.38.10">
    <property type="entry name" value="Luciferase, Domain 3"/>
    <property type="match status" value="1"/>
</dbReference>
<dbReference type="GO" id="GO:0005737">
    <property type="term" value="C:cytoplasm"/>
    <property type="evidence" value="ECO:0007669"/>
    <property type="project" value="TreeGrafter"/>
</dbReference>
<dbReference type="InterPro" id="IPR009081">
    <property type="entry name" value="PP-bd_ACP"/>
</dbReference>
<keyword evidence="11" id="KW-1185">Reference proteome</keyword>
<keyword evidence="4" id="KW-0489">Methyltransferase</keyword>
<evidence type="ECO:0000259" key="8">
    <source>
        <dbReference type="PROSITE" id="PS50075"/>
    </source>
</evidence>
<dbReference type="FunFam" id="3.40.50.980:FF:000001">
    <property type="entry name" value="Non-ribosomal peptide synthetase"/>
    <property type="match status" value="1"/>
</dbReference>
<dbReference type="InterPro" id="IPR000873">
    <property type="entry name" value="AMP-dep_synth/lig_dom"/>
</dbReference>
<dbReference type="EMBL" id="JANBVN010000041">
    <property type="protein sequence ID" value="KAJ9158137.1"/>
    <property type="molecule type" value="Genomic_DNA"/>
</dbReference>
<protein>
    <submittedName>
        <fullName evidence="10">Erythronolide synthase, modules 1 and 2</fullName>
    </submittedName>
</protein>
<dbReference type="InterPro" id="IPR016039">
    <property type="entry name" value="Thiolase-like"/>
</dbReference>
<evidence type="ECO:0000256" key="3">
    <source>
        <dbReference type="ARBA" id="ARBA00022598"/>
    </source>
</evidence>
<dbReference type="SMART" id="SM00825">
    <property type="entry name" value="PKS_KS"/>
    <property type="match status" value="1"/>
</dbReference>
<dbReference type="InterPro" id="IPR014030">
    <property type="entry name" value="Ketoacyl_synth_N"/>
</dbReference>
<gene>
    <name evidence="10" type="ORF">NKR19_g3624</name>
</gene>
<dbReference type="GO" id="GO:0006633">
    <property type="term" value="P:fatty acid biosynthetic process"/>
    <property type="evidence" value="ECO:0007669"/>
    <property type="project" value="TreeGrafter"/>
</dbReference>
<dbReference type="GO" id="GO:0008168">
    <property type="term" value="F:methyltransferase activity"/>
    <property type="evidence" value="ECO:0007669"/>
    <property type="project" value="UniProtKB-KW"/>
</dbReference>
<dbReference type="InterPro" id="IPR036736">
    <property type="entry name" value="ACP-like_sf"/>
</dbReference>
<dbReference type="InterPro" id="IPR045851">
    <property type="entry name" value="AMP-bd_C_sf"/>
</dbReference>
<dbReference type="SUPFAM" id="SSF55048">
    <property type="entry name" value="Probable ACP-binding domain of malonyl-CoA ACP transacylase"/>
    <property type="match status" value="1"/>
</dbReference>
<dbReference type="InterPro" id="IPR020845">
    <property type="entry name" value="AMP-binding_CS"/>
</dbReference>
<dbReference type="NCBIfam" id="TIGR01733">
    <property type="entry name" value="AA-adenyl-dom"/>
    <property type="match status" value="1"/>
</dbReference>
<dbReference type="Gene3D" id="3.40.366.10">
    <property type="entry name" value="Malonyl-Coenzyme A Acyl Carrier Protein, domain 2"/>
    <property type="match status" value="1"/>
</dbReference>
<dbReference type="Pfam" id="PF08659">
    <property type="entry name" value="KR"/>
    <property type="match status" value="1"/>
</dbReference>
<dbReference type="Pfam" id="PF00501">
    <property type="entry name" value="AMP-binding"/>
    <property type="match status" value="1"/>
</dbReference>
<dbReference type="InterPro" id="IPR001227">
    <property type="entry name" value="Ac_transferase_dom_sf"/>
</dbReference>
<dbReference type="InterPro" id="IPR050091">
    <property type="entry name" value="PKS_NRPS_Biosynth_Enz"/>
</dbReference>
<dbReference type="SUPFAM" id="SSF51735">
    <property type="entry name" value="NAD(P)-binding Rossmann-fold domains"/>
    <property type="match status" value="3"/>
</dbReference>
<dbReference type="GO" id="GO:0032259">
    <property type="term" value="P:methylation"/>
    <property type="evidence" value="ECO:0007669"/>
    <property type="project" value="UniProtKB-KW"/>
</dbReference>
<dbReference type="PROSITE" id="PS52004">
    <property type="entry name" value="KS3_2"/>
    <property type="match status" value="1"/>
</dbReference>
<dbReference type="Gene3D" id="1.10.1200.10">
    <property type="entry name" value="ACP-like"/>
    <property type="match status" value="1"/>
</dbReference>
<evidence type="ECO:0000313" key="11">
    <source>
        <dbReference type="Proteomes" id="UP001174691"/>
    </source>
</evidence>
<feature type="domain" description="Ketosynthase family 3 (KS3)" evidence="9">
    <location>
        <begin position="643"/>
        <end position="1069"/>
    </location>
</feature>
<evidence type="ECO:0000256" key="4">
    <source>
        <dbReference type="ARBA" id="ARBA00022603"/>
    </source>
</evidence>
<sequence length="2345" mass="252739">MGSISKEYHHNRIGSPAKEHNFNDVNGSSRLRLCLPELLDATIKKYSEKVAVICGDAALTFGELDAFSDGFARALLRRGICHGDLVGVALERCVELVPVLLAILKTGAAYVPIEPALPAERIKQMMDNACPKLVITGRDKVDALATAEHVRCMSIDEVLGTSSDIDLSGQSRGDDVTLSSNILTENLAYVMYTSGSTGQPKGCEITHGALTNLLLSMQEEPGCGDGDRLLAITTVSFDMAVVDWFLPLFTGATIVMAQRHELTDMTGLVGLMERHQITMMQGTPTIWQMLLDSGWRGQPRLKRIVSAGEALPRALADRLLDCGEAVWNLYGVTEASVYSTVWRVCRGQGVVIGSPIANTHLYVLDDDLSPVPVGCNGELCIGGLGVGRGYRNNAELSSARFPGNPFHPGLMYRTGDVARLAASGTVRHMGRMDGQVKIRGHRIELGDIEAAATAHEDIAAAVVVGRDDQLVAYCVREIRHLGHSASVIEGAVRPGLDQLLRSWLSKRLPAYMMPAFFVELQALPVLVSGKIDRKALPDPVAAPQPKVAGMLPATELERQILAVWSSVLGHDRVKLHDNFFEIGGNSLRVVYLQKELERLLGRPVPTAKLFEHYTIKTLAAYLSASPDSAHPGSEPTRHFHVSDRDIAVISTACRLPGGIATPEDFWELLESGGDAITDVPDGRWNRNADSNAEGQSYCRRGGFIPSIHSSDISFFGISPKEARRLDPSQYMLLETCWEGFERAGYTKEQLGGSQTGVFIGTSNIPAHSSLNPGAIRDLSELDGYTVTGSSAGTSSGRISYHLGLQGPAMTIDTACSSSLVATHLACTSLREGECDMAVAGGIHLMLNPGLHAEFSRLQGMSPDGRCRSFSDDTQGTGWAEGAGVVVLKRLSDARRDGDRIHAVIRGTAVNHDGRSAGLTVPSGPAQQRLVRTALTAARLQPNDIDYVEAHGTATKLGDPIEATALGEVFGPSRVNGEPLLIGTAKSNISHTQAASGLVGLLKVMLSLEHGILPKSLHITKPTGAVDWQRSNMALVLDNTQWASQEGRLRRAGVSAFGIGGTNAHIIVEEPPKPSTTPDNLRTAAQLPRALPFLLSGDTDAALCMQAEKLHRHLSSPDNLDSMGDVAYSLATTRTQFRRRLVMTARDKAELLEELDSAARGDSLALLSSGEAPDTTGLAMLFTGQGDQWPGMGKDLCEIYPIFAKTMRELAAWFDSELEAPLLDVMWAEPGTAAAALLQCTEFAQPALFALEVALYRLWESWGVTPAFVLGHSLGELVAAHVAGVMDSPDACRLVAARGRLMQALSCDNHSMVSVEASAAEVAQGVEELGHGGEVDVAAYNTPFQTVISGNGDCIKILARHFAAQGRKAKTLVVGHAFHSRHMDGMLEDFRAVAETVRFRPAKLPVISTLDGRLVETNRLGNAQYWVEQAREPVRFSDGIRALVSHGANTFLEVGPDQVLCGMGAACLEGTDESGLALWLPSLRRRKDSASILQHSAALLHMRHVPIDWRAYFRPFACERIQLPTYAFQREFHVHHETKSVDSSSTNGTSLMNDAGSLNGHRSSTDNTIQRGSQDGRGGNQFAVSWQAVEKVDIHPRGSWGLLVPAGVSKWTTSVAAALSQAGVQLVQVEHFPPAEKLDGIISLWHATADIISQARGVVSEALEQLQAAAQTQCTTPLVWITHHEIGTGDKLDDHSMRPGPGSLLWGLMRTARSEHPELDLRLVDLDRQATGASIVSAVMLGGETECASTLAKHGLVRPGGAVLITGGLGDLGARVARWLASDHGVHDLVLISRRGMDSPAADDLVAGLCRLGARVTVITGDVADAECIRSIMAIFKEDRPLRGIVHAAGVVDSGVLSSMTPQRCETTIAPKMYGAWNLHQATQHVDMDLFMMFSSISGVMGMPGLANYAASNSFLDALAHFRRAQGLPATSVAYGTWAGDGGMASKLASATLSHLAQYGLDPLPPDEGLDLFRQAVMRNHLATLTGLKLSVNIVFLHPTLRTLSRFLLSELQQQDTLSNDSVDNAEKRLSRTLQEYGLWEPQFASLIKPLVGDTAQHMLGLSHKAFDDLASNVDAVCHSGALVDWLRPLDDYVGPNIVSAHEILRLASRGRPKAIHLVSTISTLPKHMGLDLTEADFEYGYGTSKYVAEQLVAAARWRGAGASVYRLPYVTASTATGHFRRDRGDFLHNFLAGSLEMGAFPSVRADMSAVLPVDYLAGTIVAMMTRDVHRRLGGDFDFLSTRAPTCDEFFRLMSDGRPCEILDFGMWKQRAMEHAATHPASALGRIAAVLDCYTDETVTSMFEGLPVGKNVLGGDDCPAPALNDDFVKVYLDRIGSQCGNWGVTY</sequence>